<evidence type="ECO:0000256" key="1">
    <source>
        <dbReference type="SAM" id="SignalP"/>
    </source>
</evidence>
<comment type="caution">
    <text evidence="2">The sequence shown here is derived from an EMBL/GenBank/DDBJ whole genome shotgun (WGS) entry which is preliminary data.</text>
</comment>
<feature type="chain" id="PRO_5034978802" evidence="1">
    <location>
        <begin position="20"/>
        <end position="177"/>
    </location>
</feature>
<reference evidence="2 3" key="1">
    <citation type="submission" date="2019-12" db="EMBL/GenBank/DDBJ databases">
        <authorList>
            <person name="Floudas D."/>
            <person name="Bentzer J."/>
            <person name="Ahren D."/>
            <person name="Johansson T."/>
            <person name="Persson P."/>
            <person name="Tunlid A."/>
        </authorList>
    </citation>
    <scope>NUCLEOTIDE SEQUENCE [LARGE SCALE GENOMIC DNA]</scope>
    <source>
        <strain evidence="2 3">CBS 102.39</strain>
    </source>
</reference>
<dbReference type="GO" id="GO:0005576">
    <property type="term" value="C:extracellular region"/>
    <property type="evidence" value="ECO:0007669"/>
    <property type="project" value="TreeGrafter"/>
</dbReference>
<dbReference type="InterPro" id="IPR021054">
    <property type="entry name" value="Cell_wall_mannoprotein_1"/>
</dbReference>
<gene>
    <name evidence="2" type="ORF">D9613_008375</name>
</gene>
<evidence type="ECO:0000313" key="3">
    <source>
        <dbReference type="Proteomes" id="UP000521872"/>
    </source>
</evidence>
<dbReference type="PANTHER" id="PTHR38123:SF1">
    <property type="entry name" value="HYDROPHOBIC SURFACE BINDING PROTEIN"/>
    <property type="match status" value="1"/>
</dbReference>
<organism evidence="2 3">
    <name type="scientific">Agrocybe pediades</name>
    <dbReference type="NCBI Taxonomy" id="84607"/>
    <lineage>
        <taxon>Eukaryota</taxon>
        <taxon>Fungi</taxon>
        <taxon>Dikarya</taxon>
        <taxon>Basidiomycota</taxon>
        <taxon>Agaricomycotina</taxon>
        <taxon>Agaricomycetes</taxon>
        <taxon>Agaricomycetidae</taxon>
        <taxon>Agaricales</taxon>
        <taxon>Agaricineae</taxon>
        <taxon>Strophariaceae</taxon>
        <taxon>Agrocybe</taxon>
    </lineage>
</organism>
<dbReference type="AlphaFoldDB" id="A0A8H4QTX9"/>
<keyword evidence="3" id="KW-1185">Reference proteome</keyword>
<keyword evidence="1" id="KW-0732">Signal</keyword>
<dbReference type="PANTHER" id="PTHR38123">
    <property type="entry name" value="CELL WALL SERINE-THREONINE-RICH GALACTOMANNOPROTEIN MP1 (AFU_ORTHOLOGUE AFUA_4G03240)"/>
    <property type="match status" value="1"/>
</dbReference>
<evidence type="ECO:0000313" key="2">
    <source>
        <dbReference type="EMBL" id="KAF4616312.1"/>
    </source>
</evidence>
<proteinExistence type="predicted"/>
<feature type="signal peptide" evidence="1">
    <location>
        <begin position="1"/>
        <end position="19"/>
    </location>
</feature>
<protein>
    <submittedName>
        <fullName evidence="2">Uncharacterized protein</fullName>
    </submittedName>
</protein>
<dbReference type="Gene3D" id="1.20.1280.140">
    <property type="match status" value="1"/>
</dbReference>
<dbReference type="EMBL" id="JAACJL010000031">
    <property type="protein sequence ID" value="KAF4616312.1"/>
    <property type="molecule type" value="Genomic_DNA"/>
</dbReference>
<accession>A0A8H4QTX9</accession>
<dbReference type="Pfam" id="PF12296">
    <property type="entry name" value="HsbA"/>
    <property type="match status" value="1"/>
</dbReference>
<name>A0A8H4QTX9_9AGAR</name>
<sequence length="177" mass="18211">MKFQSPLIVLASLVSAVLSATVTDIINDAHNISAQITTLDNAINAFPTTSGSLVAALGIHTDAVNLGAALNKELSDSLPKPGITEANGTTILDIAEGFEPIILDALNAFVTKKPAFQALPIGGIPALVKQDLINLNASMDMFDAQIISFVPPDLVASAEALKAAIDAGFATAIAAYQ</sequence>
<dbReference type="Proteomes" id="UP000521872">
    <property type="component" value="Unassembled WGS sequence"/>
</dbReference>